<keyword evidence="12" id="KW-0472">Membrane</keyword>
<dbReference type="SUPFAM" id="SSF56112">
    <property type="entry name" value="Protein kinase-like (PK-like)"/>
    <property type="match status" value="1"/>
</dbReference>
<feature type="transmembrane region" description="Helical" evidence="12">
    <location>
        <begin position="568"/>
        <end position="589"/>
    </location>
</feature>
<feature type="transmembrane region" description="Helical" evidence="12">
    <location>
        <begin position="480"/>
        <end position="502"/>
    </location>
</feature>
<keyword evidence="6 10" id="KW-0547">Nucleotide-binding</keyword>
<feature type="transmembrane region" description="Helical" evidence="12">
    <location>
        <begin position="381"/>
        <end position="405"/>
    </location>
</feature>
<dbReference type="PROSITE" id="PS50011">
    <property type="entry name" value="PROTEIN_KINASE_DOM"/>
    <property type="match status" value="1"/>
</dbReference>
<feature type="region of interest" description="Disordered" evidence="11">
    <location>
        <begin position="1"/>
        <end position="46"/>
    </location>
</feature>
<dbReference type="GO" id="GO:0005813">
    <property type="term" value="C:centrosome"/>
    <property type="evidence" value="ECO:0007669"/>
    <property type="project" value="UniProtKB-SubCell"/>
</dbReference>
<dbReference type="EC" id="2.7.11.1" evidence="14"/>
<proteinExistence type="inferred from homology"/>
<dbReference type="Proteomes" id="UP000255082">
    <property type="component" value="Unassembled WGS sequence"/>
</dbReference>
<feature type="transmembrane region" description="Helical" evidence="12">
    <location>
        <begin position="514"/>
        <end position="538"/>
    </location>
</feature>
<evidence type="ECO:0000313" key="14">
    <source>
        <dbReference type="EMBL" id="SUA46210.1"/>
    </source>
</evidence>
<name>A0A378WXY8_9NOCA</name>
<accession>A0A378WXY8</accession>
<dbReference type="SMART" id="SM00220">
    <property type="entry name" value="S_TKc"/>
    <property type="match status" value="1"/>
</dbReference>
<feature type="transmembrane region" description="Helical" evidence="12">
    <location>
        <begin position="595"/>
        <end position="617"/>
    </location>
</feature>
<evidence type="ECO:0000256" key="8">
    <source>
        <dbReference type="ARBA" id="ARBA00022840"/>
    </source>
</evidence>
<keyword evidence="9" id="KW-0963">Cytoplasm</keyword>
<keyword evidence="7 14" id="KW-0418">Kinase</keyword>
<evidence type="ECO:0000256" key="5">
    <source>
        <dbReference type="ARBA" id="ARBA00022679"/>
    </source>
</evidence>
<keyword evidence="5 14" id="KW-0808">Transferase</keyword>
<keyword evidence="9" id="KW-0206">Cytoskeleton</keyword>
<evidence type="ECO:0000256" key="12">
    <source>
        <dbReference type="SAM" id="Phobius"/>
    </source>
</evidence>
<dbReference type="InterPro" id="IPR011009">
    <property type="entry name" value="Kinase-like_dom_sf"/>
</dbReference>
<feature type="binding site" evidence="10">
    <location>
        <position position="82"/>
    </location>
    <ligand>
        <name>ATP</name>
        <dbReference type="ChEBI" id="CHEBI:30616"/>
    </ligand>
</feature>
<dbReference type="RefSeq" id="WP_128145344.1">
    <property type="nucleotide sequence ID" value="NZ_UGRU01000001.1"/>
</dbReference>
<evidence type="ECO:0000256" key="1">
    <source>
        <dbReference type="ARBA" id="ARBA00004300"/>
    </source>
</evidence>
<comment type="subcellular location">
    <subcellularLocation>
        <location evidence="1">Cytoplasm</location>
        <location evidence="1">Cytoskeleton</location>
        <location evidence="1">Microtubule organizing center</location>
        <location evidence="1">Centrosome</location>
    </subcellularLocation>
    <subcellularLocation>
        <location evidence="2">Cytoplasm</location>
        <location evidence="2">Cytoskeleton</location>
        <location evidence="2">Spindle pole</location>
    </subcellularLocation>
</comment>
<evidence type="ECO:0000256" key="7">
    <source>
        <dbReference type="ARBA" id="ARBA00022777"/>
    </source>
</evidence>
<feature type="domain" description="Protein kinase" evidence="13">
    <location>
        <begin position="53"/>
        <end position="357"/>
    </location>
</feature>
<evidence type="ECO:0000256" key="3">
    <source>
        <dbReference type="ARBA" id="ARBA00010886"/>
    </source>
</evidence>
<dbReference type="InterPro" id="IPR000719">
    <property type="entry name" value="Prot_kinase_dom"/>
</dbReference>
<dbReference type="Gene3D" id="1.10.510.10">
    <property type="entry name" value="Transferase(Phosphotransferase) domain 1"/>
    <property type="match status" value="2"/>
</dbReference>
<evidence type="ECO:0000259" key="13">
    <source>
        <dbReference type="PROSITE" id="PS50011"/>
    </source>
</evidence>
<protein>
    <submittedName>
        <fullName evidence="14">Serine/threonine-protein kinase PrkC</fullName>
        <ecNumber evidence="14">2.7.11.1</ecNumber>
    </submittedName>
</protein>
<dbReference type="InterPro" id="IPR001245">
    <property type="entry name" value="Ser-Thr/Tyr_kinase_cat_dom"/>
</dbReference>
<comment type="similarity">
    <text evidence="3">Belongs to the protein kinase superfamily. NEK Ser/Thr protein kinase family. NIMA subfamily.</text>
</comment>
<evidence type="ECO:0000256" key="9">
    <source>
        <dbReference type="ARBA" id="ARBA00023212"/>
    </source>
</evidence>
<dbReference type="OrthoDB" id="4569664at2"/>
<dbReference type="GO" id="GO:0000922">
    <property type="term" value="C:spindle pole"/>
    <property type="evidence" value="ECO:0007669"/>
    <property type="project" value="UniProtKB-SubCell"/>
</dbReference>
<dbReference type="PROSITE" id="PS00108">
    <property type="entry name" value="PROTEIN_KINASE_ST"/>
    <property type="match status" value="1"/>
</dbReference>
<evidence type="ECO:0000313" key="15">
    <source>
        <dbReference type="Proteomes" id="UP000255082"/>
    </source>
</evidence>
<dbReference type="GO" id="GO:0005524">
    <property type="term" value="F:ATP binding"/>
    <property type="evidence" value="ECO:0007669"/>
    <property type="project" value="UniProtKB-UniRule"/>
</dbReference>
<evidence type="ECO:0000256" key="10">
    <source>
        <dbReference type="PROSITE-ProRule" id="PRU10141"/>
    </source>
</evidence>
<evidence type="ECO:0000256" key="6">
    <source>
        <dbReference type="ARBA" id="ARBA00022741"/>
    </source>
</evidence>
<dbReference type="InterPro" id="IPR017441">
    <property type="entry name" value="Protein_kinase_ATP_BS"/>
</dbReference>
<keyword evidence="8 10" id="KW-0067">ATP-binding</keyword>
<dbReference type="AlphaFoldDB" id="A0A378WXY8"/>
<dbReference type="EMBL" id="UGRU01000001">
    <property type="protein sequence ID" value="SUA46210.1"/>
    <property type="molecule type" value="Genomic_DNA"/>
</dbReference>
<dbReference type="InterPro" id="IPR008271">
    <property type="entry name" value="Ser/Thr_kinase_AS"/>
</dbReference>
<evidence type="ECO:0000256" key="4">
    <source>
        <dbReference type="ARBA" id="ARBA00022527"/>
    </source>
</evidence>
<dbReference type="PANTHER" id="PTHR43289">
    <property type="entry name" value="MITOGEN-ACTIVATED PROTEIN KINASE KINASE KINASE 20-RELATED"/>
    <property type="match status" value="1"/>
</dbReference>
<keyword evidence="4" id="KW-0723">Serine/threonine-protein kinase</keyword>
<reference evidence="14 15" key="1">
    <citation type="submission" date="2018-06" db="EMBL/GenBank/DDBJ databases">
        <authorList>
            <consortium name="Pathogen Informatics"/>
            <person name="Doyle S."/>
        </authorList>
    </citation>
    <scope>NUCLEOTIDE SEQUENCE [LARGE SCALE GENOMIC DNA]</scope>
    <source>
        <strain evidence="14 15">NCTC13184</strain>
    </source>
</reference>
<dbReference type="CDD" id="cd14014">
    <property type="entry name" value="STKc_PknB_like"/>
    <property type="match status" value="1"/>
</dbReference>
<evidence type="ECO:0000256" key="11">
    <source>
        <dbReference type="SAM" id="MobiDB-lite"/>
    </source>
</evidence>
<sequence>MGARPEGDATAAFDPSADRAVNTAPQPTAGTTMPRPHASPAADLEPGDRIDDFDLLLELGRGAFAEVFLARQRSMQRLVAVKISTDHGTEPQTLAQLDHESIVRVYDQRVLPDRALKLLYMQYVPGGTLASVLTRVRATAPRQRSGRLLLDAVDEALEDKGEIPTSSSRARDEIAALSWPETVAWLGRRLAEALDYAEHRGVLHRDIKPANVLLSADGAPKLADFNISFSNHVAGSSPVAYFGGSLAYMSPEHLEASHPQLPGTVNDLDTRSDIYALGVMLWELLTGRRPFPATEAKDSQESVEQLLDMRRRPIAQQFLDDLPADCPASLCRVLLTCLAPRRADRWANGAELAQQFELCLDPRARELVDAPPHSHRPRGPLWPIPILAIAIAVPNLAAAWYNYYYNRTLIVSKLTPEIQQSFHDVAQVLYPLAIVAATLLILYTARHLIEVSIGLHNGRDYPDAVLTSARIDALRLGNRVAAIAFVFWFSGGVIFPVMLNLVAGGVPGATYTHFLLSLVVCGAVALAYPYFAITWYVVRFLYPLFLAHGRSAAADVEHLRRLARRTGIYLTAAAAVPLVGVTGITFLPAADIESIIWAVRVLCVGGIIGFILAYVCYEVIEKDLRALERVAAASTPTRARNRRARGLDSQDSSGPSAQRYRWAMAGSTMAPGISGSNHRSTQVQWYGWSR</sequence>
<dbReference type="PROSITE" id="PS00107">
    <property type="entry name" value="PROTEIN_KINASE_ATP"/>
    <property type="match status" value="1"/>
</dbReference>
<keyword evidence="12" id="KW-0812">Transmembrane</keyword>
<gene>
    <name evidence="14" type="primary">prkC_6</name>
    <name evidence="14" type="ORF">NCTC13184_04735</name>
</gene>
<organism evidence="14 15">
    <name type="scientific">Nocardia africana</name>
    <dbReference type="NCBI Taxonomy" id="134964"/>
    <lineage>
        <taxon>Bacteria</taxon>
        <taxon>Bacillati</taxon>
        <taxon>Actinomycetota</taxon>
        <taxon>Actinomycetes</taxon>
        <taxon>Mycobacteriales</taxon>
        <taxon>Nocardiaceae</taxon>
        <taxon>Nocardia</taxon>
    </lineage>
</organism>
<keyword evidence="12" id="KW-1133">Transmembrane helix</keyword>
<dbReference type="PANTHER" id="PTHR43289:SF34">
    <property type="entry name" value="SERINE_THREONINE-PROTEIN KINASE YBDM-RELATED"/>
    <property type="match status" value="1"/>
</dbReference>
<dbReference type="Pfam" id="PF07714">
    <property type="entry name" value="PK_Tyr_Ser-Thr"/>
    <property type="match status" value="1"/>
</dbReference>
<evidence type="ECO:0000256" key="2">
    <source>
        <dbReference type="ARBA" id="ARBA00004647"/>
    </source>
</evidence>
<dbReference type="GO" id="GO:0004674">
    <property type="term" value="F:protein serine/threonine kinase activity"/>
    <property type="evidence" value="ECO:0007669"/>
    <property type="project" value="UniProtKB-KW"/>
</dbReference>